<reference evidence="3" key="1">
    <citation type="submission" date="2014-07" db="EMBL/GenBank/DDBJ databases">
        <authorList>
            <person name="Urmite Genomes Urmite Genomes"/>
        </authorList>
    </citation>
    <scope>NUCLEOTIDE SEQUENCE</scope>
    <source>
        <strain evidence="3">13S34_air</strain>
    </source>
</reference>
<evidence type="ECO:0000259" key="2">
    <source>
        <dbReference type="PROSITE" id="PS51272"/>
    </source>
</evidence>
<dbReference type="PROSITE" id="PS51272">
    <property type="entry name" value="SLH"/>
    <property type="match status" value="1"/>
</dbReference>
<protein>
    <recommendedName>
        <fullName evidence="2">SLH domain-containing protein</fullName>
    </recommendedName>
</protein>
<feature type="domain" description="SLH" evidence="2">
    <location>
        <begin position="152"/>
        <end position="209"/>
    </location>
</feature>
<evidence type="ECO:0000313" key="3">
    <source>
        <dbReference type="EMBL" id="CEA02090.1"/>
    </source>
</evidence>
<proteinExistence type="predicted"/>
<accession>A0A078M759</accession>
<feature type="chain" id="PRO_5005410896" description="SLH domain-containing protein" evidence="1">
    <location>
        <begin position="20"/>
        <end position="209"/>
    </location>
</feature>
<feature type="signal peptide" evidence="1">
    <location>
        <begin position="1"/>
        <end position="19"/>
    </location>
</feature>
<dbReference type="EMBL" id="LN483074">
    <property type="protein sequence ID" value="CEA02090.1"/>
    <property type="molecule type" value="Genomic_DNA"/>
</dbReference>
<sequence>MKKILLAALLIASPMTVSAASFTDIGQLAPKTQAEINEAVTLGLFKDATAFNPQRAMSRGQVTLTIARAIAGDQTPQQFVEHFGLERQVTPFMDVPVTFKTGNAGERELYFASLIVKDAGAFTQPKLQQGQPIKRGQLAKVLVNAFDLKQGTNKVVITDVVGAEERVNTQILASLGITQPQGTKFKPAGQVTRAQMASFVVRTFSVLNK</sequence>
<dbReference type="InterPro" id="IPR001119">
    <property type="entry name" value="SLH_dom"/>
</dbReference>
<dbReference type="Pfam" id="PF00395">
    <property type="entry name" value="SLH"/>
    <property type="match status" value="2"/>
</dbReference>
<name>A0A078M759_9BACL</name>
<evidence type="ECO:0000256" key="1">
    <source>
        <dbReference type="SAM" id="SignalP"/>
    </source>
</evidence>
<dbReference type="AlphaFoldDB" id="A0A078M759"/>
<organism evidence="3">
    <name type="scientific">Metalysinibacillus saudimassiliensis</name>
    <dbReference type="NCBI Taxonomy" id="1461583"/>
    <lineage>
        <taxon>Bacteria</taxon>
        <taxon>Bacillati</taxon>
        <taxon>Bacillota</taxon>
        <taxon>Bacilli</taxon>
        <taxon>Bacillales</taxon>
        <taxon>Caryophanaceae</taxon>
        <taxon>Metalysinibacillus</taxon>
    </lineage>
</organism>
<dbReference type="PATRIC" id="fig|1461583.4.peg.1090"/>
<keyword evidence="1" id="KW-0732">Signal</keyword>
<dbReference type="HOGENOM" id="CLU_1314171_0_0_9"/>
<gene>
    <name evidence="3" type="ORF">BN1050_01128</name>
</gene>